<dbReference type="Proteomes" id="UP000193467">
    <property type="component" value="Unassembled WGS sequence"/>
</dbReference>
<dbReference type="InParanoid" id="A0A1Y2EMH3"/>
<dbReference type="AlphaFoldDB" id="A0A1Y2EMH3"/>
<accession>A0A1Y2EMH3</accession>
<evidence type="ECO:0000313" key="3">
    <source>
        <dbReference type="Proteomes" id="UP000193467"/>
    </source>
</evidence>
<evidence type="ECO:0000256" key="1">
    <source>
        <dbReference type="SAM" id="MobiDB-lite"/>
    </source>
</evidence>
<sequence>MPSCSSPLQLLSPSTPPRPRRQTVSLPAPPEVQLSPRSKLQRETQVGVVWSIEGTEGREIPLLFVNKLTPDATDDLELSGEEEEEQDRGERRRTKRARPSPLPLREYSSSMQLGSVRRHPEHLALAEKRHIEPTLILSAEIRRVEEATPHIVYLGPRARPRASLSSAGRERRLHSRSADLPAPHRKGSGESEELSIISFYRRESFYEKTGALERVELPPKRLSNLSSISARTF</sequence>
<feature type="region of interest" description="Disordered" evidence="1">
    <location>
        <begin position="159"/>
        <end position="191"/>
    </location>
</feature>
<reference evidence="2 3" key="1">
    <citation type="submission" date="2016-07" db="EMBL/GenBank/DDBJ databases">
        <title>Pervasive Adenine N6-methylation of Active Genes in Fungi.</title>
        <authorList>
            <consortium name="DOE Joint Genome Institute"/>
            <person name="Mondo S.J."/>
            <person name="Dannebaum R.O."/>
            <person name="Kuo R.C."/>
            <person name="Labutti K."/>
            <person name="Haridas S."/>
            <person name="Kuo A."/>
            <person name="Salamov A."/>
            <person name="Ahrendt S.R."/>
            <person name="Lipzen A."/>
            <person name="Sullivan W."/>
            <person name="Andreopoulos W.B."/>
            <person name="Clum A."/>
            <person name="Lindquist E."/>
            <person name="Daum C."/>
            <person name="Ramamoorthy G.K."/>
            <person name="Gryganskyi A."/>
            <person name="Culley D."/>
            <person name="Magnuson J.K."/>
            <person name="James T.Y."/>
            <person name="O'Malley M.A."/>
            <person name="Stajich J.E."/>
            <person name="Spatafora J.W."/>
            <person name="Visel A."/>
            <person name="Grigoriev I.V."/>
        </authorList>
    </citation>
    <scope>NUCLEOTIDE SEQUENCE [LARGE SCALE GENOMIC DNA]</scope>
    <source>
        <strain evidence="2 3">62-1032</strain>
    </source>
</reference>
<name>A0A1Y2EMH3_9BASI</name>
<keyword evidence="3" id="KW-1185">Reference proteome</keyword>
<feature type="compositionally biased region" description="Low complexity" evidence="1">
    <location>
        <begin position="1"/>
        <end position="13"/>
    </location>
</feature>
<feature type="region of interest" description="Disordered" evidence="1">
    <location>
        <begin position="1"/>
        <end position="44"/>
    </location>
</feature>
<feature type="region of interest" description="Disordered" evidence="1">
    <location>
        <begin position="71"/>
        <end position="106"/>
    </location>
</feature>
<evidence type="ECO:0000313" key="2">
    <source>
        <dbReference type="EMBL" id="ORY72753.1"/>
    </source>
</evidence>
<gene>
    <name evidence="2" type="ORF">BCR35DRAFT_307531</name>
</gene>
<protein>
    <submittedName>
        <fullName evidence="2">Uncharacterized protein</fullName>
    </submittedName>
</protein>
<organism evidence="2 3">
    <name type="scientific">Leucosporidium creatinivorum</name>
    <dbReference type="NCBI Taxonomy" id="106004"/>
    <lineage>
        <taxon>Eukaryota</taxon>
        <taxon>Fungi</taxon>
        <taxon>Dikarya</taxon>
        <taxon>Basidiomycota</taxon>
        <taxon>Pucciniomycotina</taxon>
        <taxon>Microbotryomycetes</taxon>
        <taxon>Leucosporidiales</taxon>
        <taxon>Leucosporidium</taxon>
    </lineage>
</organism>
<comment type="caution">
    <text evidence="2">The sequence shown here is derived from an EMBL/GenBank/DDBJ whole genome shotgun (WGS) entry which is preliminary data.</text>
</comment>
<dbReference type="EMBL" id="MCGR01000050">
    <property type="protein sequence ID" value="ORY72753.1"/>
    <property type="molecule type" value="Genomic_DNA"/>
</dbReference>
<feature type="compositionally biased region" description="Acidic residues" evidence="1">
    <location>
        <begin position="72"/>
        <end position="87"/>
    </location>
</feature>
<proteinExistence type="predicted"/>